<dbReference type="CDD" id="cd04506">
    <property type="entry name" value="SGNH_hydrolase_YpmR_like"/>
    <property type="match status" value="1"/>
</dbReference>
<feature type="domain" description="SGNH hydrolase-type esterase" evidence="2">
    <location>
        <begin position="53"/>
        <end position="243"/>
    </location>
</feature>
<dbReference type="Pfam" id="PF13472">
    <property type="entry name" value="Lipase_GDSL_2"/>
    <property type="match status" value="1"/>
</dbReference>
<feature type="chain" id="PRO_5038397847" evidence="1">
    <location>
        <begin position="21"/>
        <end position="268"/>
    </location>
</feature>
<dbReference type="InterPro" id="IPR036514">
    <property type="entry name" value="SGNH_hydro_sf"/>
</dbReference>
<reference evidence="4" key="1">
    <citation type="submission" date="2016-10" db="EMBL/GenBank/DDBJ databases">
        <authorList>
            <person name="Varghese N."/>
            <person name="Submissions S."/>
        </authorList>
    </citation>
    <scope>NUCLEOTIDE SEQUENCE [LARGE SCALE GENOMIC DNA]</scope>
    <source>
        <strain evidence="4">CGMCC 1.6763</strain>
    </source>
</reference>
<name>A0A1H6WGJ2_9BACL</name>
<keyword evidence="4" id="KW-1185">Reference proteome</keyword>
<sequence length="268" mass="29678">MKKRIWILAAALFLTGCLPGSDPVSFGTMEDRGFGQYEVPPTFAPRTVVLVGLGDSLTQGVGDDRKREGYVGRLAVKMEEWKGVKGVVVHNLAKRGRRSDQLAEQLSDPRVRETIAEADILTLTIGGNDLMKVVKEDLFSLDAKAFEGKLEPFMDRLSTSLFQVRRANPDAVLIVLGLYNPLTVVTDEESEFDGILSDWNAVLEDAAVADGRACYVPVDDLFITNRDLVYHTDFFHPNGKGYSRMTDRIMDALSRCGLNRLSGGELEF</sequence>
<dbReference type="AlphaFoldDB" id="A0A1H6WGJ2"/>
<dbReference type="STRING" id="426757.SAMN04488127_1145"/>
<organism evidence="3 4">
    <name type="scientific">Bhargavaea ginsengi</name>
    <dbReference type="NCBI Taxonomy" id="426757"/>
    <lineage>
        <taxon>Bacteria</taxon>
        <taxon>Bacillati</taxon>
        <taxon>Bacillota</taxon>
        <taxon>Bacilli</taxon>
        <taxon>Bacillales</taxon>
        <taxon>Caryophanaceae</taxon>
        <taxon>Bhargavaea</taxon>
    </lineage>
</organism>
<evidence type="ECO:0000259" key="2">
    <source>
        <dbReference type="Pfam" id="PF13472"/>
    </source>
</evidence>
<dbReference type="InterPro" id="IPR051532">
    <property type="entry name" value="Ester_Hydrolysis_Enzymes"/>
</dbReference>
<dbReference type="SUPFAM" id="SSF52266">
    <property type="entry name" value="SGNH hydrolase"/>
    <property type="match status" value="1"/>
</dbReference>
<dbReference type="PANTHER" id="PTHR30383">
    <property type="entry name" value="THIOESTERASE 1/PROTEASE 1/LYSOPHOSPHOLIPASE L1"/>
    <property type="match status" value="1"/>
</dbReference>
<dbReference type="Proteomes" id="UP000199200">
    <property type="component" value="Unassembled WGS sequence"/>
</dbReference>
<evidence type="ECO:0000313" key="3">
    <source>
        <dbReference type="EMBL" id="SEJ16141.1"/>
    </source>
</evidence>
<dbReference type="EMBL" id="FNZF01000002">
    <property type="protein sequence ID" value="SEJ16141.1"/>
    <property type="molecule type" value="Genomic_DNA"/>
</dbReference>
<proteinExistence type="predicted"/>
<dbReference type="PANTHER" id="PTHR30383:SF27">
    <property type="entry name" value="SPORE GERMINATION LIPASE LIPC"/>
    <property type="match status" value="1"/>
</dbReference>
<dbReference type="InterPro" id="IPR013830">
    <property type="entry name" value="SGNH_hydro"/>
</dbReference>
<dbReference type="RefSeq" id="WP_245744294.1">
    <property type="nucleotide sequence ID" value="NZ_FNZF01000002.1"/>
</dbReference>
<dbReference type="GO" id="GO:0004622">
    <property type="term" value="F:phosphatidylcholine lysophospholipase activity"/>
    <property type="evidence" value="ECO:0007669"/>
    <property type="project" value="TreeGrafter"/>
</dbReference>
<accession>A0A1H6WGJ2</accession>
<evidence type="ECO:0000313" key="4">
    <source>
        <dbReference type="Proteomes" id="UP000199200"/>
    </source>
</evidence>
<evidence type="ECO:0000256" key="1">
    <source>
        <dbReference type="SAM" id="SignalP"/>
    </source>
</evidence>
<feature type="signal peptide" evidence="1">
    <location>
        <begin position="1"/>
        <end position="20"/>
    </location>
</feature>
<dbReference type="PROSITE" id="PS51257">
    <property type="entry name" value="PROKAR_LIPOPROTEIN"/>
    <property type="match status" value="1"/>
</dbReference>
<keyword evidence="1" id="KW-0732">Signal</keyword>
<dbReference type="Gene3D" id="3.40.50.1110">
    <property type="entry name" value="SGNH hydrolase"/>
    <property type="match status" value="1"/>
</dbReference>
<protein>
    <submittedName>
        <fullName evidence="3">Lysophospholipase L1</fullName>
    </submittedName>
</protein>
<gene>
    <name evidence="3" type="ORF">SAMN04488127_1145</name>
</gene>